<comment type="caution">
    <text evidence="11">The sequence shown here is derived from an EMBL/GenBank/DDBJ whole genome shotgun (WGS) entry which is preliminary data.</text>
</comment>
<feature type="site" description="Reactive bond" evidence="8">
    <location>
        <begin position="117"/>
        <end position="118"/>
    </location>
</feature>
<protein>
    <recommendedName>
        <fullName evidence="8">Probable subtilase-type protease inhibitor</fullName>
    </recommendedName>
</protein>
<comment type="similarity">
    <text evidence="2 8 9">Belongs to the protease inhibitor I16 (SSI) family.</text>
</comment>
<comment type="function">
    <text evidence="8">Strong inhibitor of bacterial serine proteases such as subtilisin.</text>
</comment>
<dbReference type="InterPro" id="IPR020054">
    <property type="entry name" value="Prot_inh_SSI_I16_CS"/>
</dbReference>
<evidence type="ECO:0000256" key="8">
    <source>
        <dbReference type="HAMAP-Rule" id="MF_00778"/>
    </source>
</evidence>
<dbReference type="InterPro" id="IPR036819">
    <property type="entry name" value="Subtilisin_inhibitor-like_sf"/>
</dbReference>
<keyword evidence="8" id="KW-0732">Signal</keyword>
<dbReference type="HAMAP" id="MF_00778">
    <property type="entry name" value="SSI"/>
    <property type="match status" value="1"/>
</dbReference>
<evidence type="ECO:0000256" key="3">
    <source>
        <dbReference type="ARBA" id="ARBA00011738"/>
    </source>
</evidence>
<dbReference type="Gene3D" id="3.30.350.10">
    <property type="entry name" value="Subtilisin inhibitor-like"/>
    <property type="match status" value="1"/>
</dbReference>
<proteinExistence type="inferred from homology"/>
<dbReference type="InterPro" id="IPR023549">
    <property type="entry name" value="Subtilisin_inhibitor"/>
</dbReference>
<evidence type="ECO:0000313" key="12">
    <source>
        <dbReference type="Proteomes" id="UP001501447"/>
    </source>
</evidence>
<dbReference type="SUPFAM" id="SSF55399">
    <property type="entry name" value="Subtilisin inhibitor"/>
    <property type="match status" value="1"/>
</dbReference>
<keyword evidence="6 8" id="KW-0722">Serine protease inhibitor</keyword>
<evidence type="ECO:0000256" key="7">
    <source>
        <dbReference type="ARBA" id="ARBA00023157"/>
    </source>
</evidence>
<evidence type="ECO:0000256" key="5">
    <source>
        <dbReference type="ARBA" id="ARBA00022690"/>
    </source>
</evidence>
<sequence precursor="true">MRKTASRSAALTLAAAAMGTLGALALTIAPAQAAPSNTAPAKSAPAKTTSLYAPSALVLTVTRGERADAAPERAVTLSCKPTATGTHPAASNACAQLRTAGGNFEKLKSEGDLYCTKEWRPVVVTAQGVWEGKRVNYQRTYANTCVKNVEGSSVFSF</sequence>
<dbReference type="PROSITE" id="PS51318">
    <property type="entry name" value="TAT"/>
    <property type="match status" value="1"/>
</dbReference>
<keyword evidence="5 8" id="KW-0646">Protease inhibitor</keyword>
<dbReference type="InterPro" id="IPR006311">
    <property type="entry name" value="TAT_signal"/>
</dbReference>
<keyword evidence="7 8" id="KW-1015">Disulfide bond</keyword>
<keyword evidence="12" id="KW-1185">Reference proteome</keyword>
<feature type="disulfide bond" evidence="8">
    <location>
        <begin position="79"/>
        <end position="94"/>
    </location>
</feature>
<dbReference type="EMBL" id="BAAARJ010000010">
    <property type="protein sequence ID" value="GAA2617791.1"/>
    <property type="molecule type" value="Genomic_DNA"/>
</dbReference>
<feature type="chain" id="PRO_5044927319" description="Probable subtilase-type protease inhibitor" evidence="8">
    <location>
        <begin position="34"/>
        <end position="157"/>
    </location>
</feature>
<comment type="subcellular location">
    <subcellularLocation>
        <location evidence="1 8">Secreted</location>
    </subcellularLocation>
</comment>
<dbReference type="PROSITE" id="PS00999">
    <property type="entry name" value="SSI"/>
    <property type="match status" value="1"/>
</dbReference>
<accession>A0ABP6CHZ7</accession>
<feature type="domain" description="Subtilisin inhibitor" evidence="10">
    <location>
        <begin position="53"/>
        <end position="143"/>
    </location>
</feature>
<dbReference type="RefSeq" id="WP_344566922.1">
    <property type="nucleotide sequence ID" value="NZ_BAAARJ010000010.1"/>
</dbReference>
<organism evidence="11 12">
    <name type="scientific">Streptomyces axinellae</name>
    <dbReference type="NCBI Taxonomy" id="552788"/>
    <lineage>
        <taxon>Bacteria</taxon>
        <taxon>Bacillati</taxon>
        <taxon>Actinomycetota</taxon>
        <taxon>Actinomycetes</taxon>
        <taxon>Kitasatosporales</taxon>
        <taxon>Streptomycetaceae</taxon>
        <taxon>Streptomyces</taxon>
    </lineage>
</organism>
<dbReference type="PRINTS" id="PR00294">
    <property type="entry name" value="SSBTLNINHBTR"/>
</dbReference>
<name>A0ABP6CHZ7_9ACTN</name>
<evidence type="ECO:0000256" key="6">
    <source>
        <dbReference type="ARBA" id="ARBA00022900"/>
    </source>
</evidence>
<evidence type="ECO:0000259" key="10">
    <source>
        <dbReference type="Pfam" id="PF00720"/>
    </source>
</evidence>
<feature type="disulfide bond" evidence="8">
    <location>
        <begin position="115"/>
        <end position="145"/>
    </location>
</feature>
<dbReference type="Pfam" id="PF00720">
    <property type="entry name" value="SSI"/>
    <property type="match status" value="1"/>
</dbReference>
<keyword evidence="4 8" id="KW-0964">Secreted</keyword>
<evidence type="ECO:0000256" key="9">
    <source>
        <dbReference type="RuleBase" id="RU003471"/>
    </source>
</evidence>
<dbReference type="InterPro" id="IPR000691">
    <property type="entry name" value="Prot_inh_I16_SSI"/>
</dbReference>
<evidence type="ECO:0000313" key="11">
    <source>
        <dbReference type="EMBL" id="GAA2617791.1"/>
    </source>
</evidence>
<evidence type="ECO:0000256" key="1">
    <source>
        <dbReference type="ARBA" id="ARBA00004613"/>
    </source>
</evidence>
<dbReference type="GO" id="GO:0030414">
    <property type="term" value="F:peptidase inhibitor activity"/>
    <property type="evidence" value="ECO:0007669"/>
    <property type="project" value="UniProtKB-KW"/>
</dbReference>
<reference evidence="12" key="1">
    <citation type="journal article" date="2019" name="Int. J. Syst. Evol. Microbiol.">
        <title>The Global Catalogue of Microorganisms (GCM) 10K type strain sequencing project: providing services to taxonomists for standard genome sequencing and annotation.</title>
        <authorList>
            <consortium name="The Broad Institute Genomics Platform"/>
            <consortium name="The Broad Institute Genome Sequencing Center for Infectious Disease"/>
            <person name="Wu L."/>
            <person name="Ma J."/>
        </authorList>
    </citation>
    <scope>NUCLEOTIDE SEQUENCE [LARGE SCALE GENOMIC DNA]</scope>
    <source>
        <strain evidence="12">JCM 16373</strain>
    </source>
</reference>
<gene>
    <name evidence="8" type="primary">sti</name>
    <name evidence="11" type="ORF">GCM10009863_34690</name>
</gene>
<evidence type="ECO:0000256" key="2">
    <source>
        <dbReference type="ARBA" id="ARBA00010472"/>
    </source>
</evidence>
<dbReference type="Proteomes" id="UP001501447">
    <property type="component" value="Unassembled WGS sequence"/>
</dbReference>
<evidence type="ECO:0000256" key="4">
    <source>
        <dbReference type="ARBA" id="ARBA00022525"/>
    </source>
</evidence>
<feature type="signal peptide" evidence="8">
    <location>
        <begin position="1"/>
        <end position="33"/>
    </location>
</feature>
<comment type="subunit">
    <text evidence="3 8">Homodimer.</text>
</comment>